<organism evidence="2">
    <name type="scientific">Trachysalambria curvirostris majanivirus</name>
    <dbReference type="NCBI Taxonomy" id="2984281"/>
    <lineage>
        <taxon>Viruses</taxon>
        <taxon>Viruses incertae sedis</taxon>
        <taxon>Naldaviricetes</taxon>
        <taxon>Nimaviridae</taxon>
    </lineage>
</organism>
<dbReference type="EMBL" id="LC738879">
    <property type="protein sequence ID" value="BDT62908.1"/>
    <property type="molecule type" value="Genomic_DNA"/>
</dbReference>
<accession>A0A9C7BMU3</accession>
<sequence>MVKRRGKYKRRYKKKNKNNNKNQNKRADLNQALSEALQRVWNQEPLSKYRKVNNNNNNINNLSVSSFNNSPYSPTQFVDTSTSPFIAPEAPSTSEYDSSAIYAPIISPITPISPLHSIAPANSHDIQSNNTPTQVNFVSSPHLISPRPADSNLPADHHVINIDAPASPFIAPEAPSTSEYDSSVIYAPNVNPITPISPLHSIASDNSHNIQSNSTPTQVNFVSSPHLISPQPADSNFPTSPHMINEPTYSNNPNIVYDNHEQNQSTVVEENLDNNQSFNNNNYMRDPPSNYIHPYPSSVPTLIYNNELASPFNAPSSIPAYRGTTMDSLLQPI</sequence>
<reference evidence="2" key="1">
    <citation type="submission" date="2022-10" db="EMBL/GenBank/DDBJ databases">
        <title>Genome sequences of endogenous nimaviruses in decapod crustaceans.</title>
        <authorList>
            <person name="Kawato S."/>
            <person name="Nozaki R."/>
            <person name="Kondo H."/>
            <person name="Hirono I."/>
        </authorList>
    </citation>
    <scope>NUCLEOTIDE SEQUENCE</scope>
    <source>
        <strain evidence="2">Ube2021</strain>
    </source>
</reference>
<feature type="region of interest" description="Disordered" evidence="1">
    <location>
        <begin position="1"/>
        <end position="26"/>
    </location>
</feature>
<name>A0A9C7BMU3_9VIRU</name>
<proteinExistence type="predicted"/>
<feature type="compositionally biased region" description="Basic residues" evidence="1">
    <location>
        <begin position="1"/>
        <end position="18"/>
    </location>
</feature>
<protein>
    <submittedName>
        <fullName evidence="2">Uncharacterized protein</fullName>
    </submittedName>
</protein>
<evidence type="ECO:0000256" key="1">
    <source>
        <dbReference type="SAM" id="MobiDB-lite"/>
    </source>
</evidence>
<evidence type="ECO:0000313" key="2">
    <source>
        <dbReference type="EMBL" id="BDT62908.1"/>
    </source>
</evidence>